<evidence type="ECO:0000313" key="1">
    <source>
        <dbReference type="EMBL" id="KAF9612864.1"/>
    </source>
</evidence>
<dbReference type="AlphaFoldDB" id="A0A835M3P9"/>
<dbReference type="PANTHER" id="PTHR47149">
    <property type="entry name" value="F-BOX PROTEIN RMF"/>
    <property type="match status" value="1"/>
</dbReference>
<gene>
    <name evidence="1" type="ORF">IFM89_004280</name>
</gene>
<dbReference type="GO" id="GO:0061458">
    <property type="term" value="P:reproductive system development"/>
    <property type="evidence" value="ECO:0007669"/>
    <property type="project" value="TreeGrafter"/>
</dbReference>
<reference evidence="1 2" key="1">
    <citation type="submission" date="2020-10" db="EMBL/GenBank/DDBJ databases">
        <title>The Coptis chinensis genome and diversification of protoberbering-type alkaloids.</title>
        <authorList>
            <person name="Wang B."/>
            <person name="Shu S."/>
            <person name="Song C."/>
            <person name="Liu Y."/>
        </authorList>
    </citation>
    <scope>NUCLEOTIDE SEQUENCE [LARGE SCALE GENOMIC DNA]</scope>
    <source>
        <strain evidence="1">HL-2020</strain>
        <tissue evidence="1">Leaf</tissue>
    </source>
</reference>
<protein>
    <submittedName>
        <fullName evidence="1">Uncharacterized protein</fullName>
    </submittedName>
</protein>
<comment type="caution">
    <text evidence="1">The sequence shown here is derived from an EMBL/GenBank/DDBJ whole genome shotgun (WGS) entry which is preliminary data.</text>
</comment>
<evidence type="ECO:0000313" key="2">
    <source>
        <dbReference type="Proteomes" id="UP000631114"/>
    </source>
</evidence>
<keyword evidence="2" id="KW-1185">Reference proteome</keyword>
<accession>A0A835M3P9</accession>
<proteinExistence type="predicted"/>
<name>A0A835M3P9_9MAGN</name>
<dbReference type="GO" id="GO:0005634">
    <property type="term" value="C:nucleus"/>
    <property type="evidence" value="ECO:0007669"/>
    <property type="project" value="TreeGrafter"/>
</dbReference>
<dbReference type="EMBL" id="JADFTS010000003">
    <property type="protein sequence ID" value="KAF9612864.1"/>
    <property type="molecule type" value="Genomic_DNA"/>
</dbReference>
<dbReference type="OrthoDB" id="8062037at2759"/>
<organism evidence="1 2">
    <name type="scientific">Coptis chinensis</name>
    <dbReference type="NCBI Taxonomy" id="261450"/>
    <lineage>
        <taxon>Eukaryota</taxon>
        <taxon>Viridiplantae</taxon>
        <taxon>Streptophyta</taxon>
        <taxon>Embryophyta</taxon>
        <taxon>Tracheophyta</taxon>
        <taxon>Spermatophyta</taxon>
        <taxon>Magnoliopsida</taxon>
        <taxon>Ranunculales</taxon>
        <taxon>Ranunculaceae</taxon>
        <taxon>Coptidoideae</taxon>
        <taxon>Coptis</taxon>
    </lineage>
</organism>
<dbReference type="Proteomes" id="UP000631114">
    <property type="component" value="Unassembled WGS sequence"/>
</dbReference>
<dbReference type="PANTHER" id="PTHR47149:SF1">
    <property type="entry name" value="F-BOX PROTEIN RMF"/>
    <property type="match status" value="1"/>
</dbReference>
<sequence length="77" mass="8884">MQTLDARHMELFLIEGYKNGSWDYQEIGYQEINKHIDGTTRGIFDIKHLRDPSAAGLCITYHAMRASTVTIKRRGSR</sequence>